<name>A0A2P2NMN0_RHIMU</name>
<dbReference type="AlphaFoldDB" id="A0A2P2NMN0"/>
<organism evidence="1">
    <name type="scientific">Rhizophora mucronata</name>
    <name type="common">Asiatic mangrove</name>
    <dbReference type="NCBI Taxonomy" id="61149"/>
    <lineage>
        <taxon>Eukaryota</taxon>
        <taxon>Viridiplantae</taxon>
        <taxon>Streptophyta</taxon>
        <taxon>Embryophyta</taxon>
        <taxon>Tracheophyta</taxon>
        <taxon>Spermatophyta</taxon>
        <taxon>Magnoliopsida</taxon>
        <taxon>eudicotyledons</taxon>
        <taxon>Gunneridae</taxon>
        <taxon>Pentapetalae</taxon>
        <taxon>rosids</taxon>
        <taxon>fabids</taxon>
        <taxon>Malpighiales</taxon>
        <taxon>Rhizophoraceae</taxon>
        <taxon>Rhizophora</taxon>
    </lineage>
</organism>
<evidence type="ECO:0000313" key="1">
    <source>
        <dbReference type="EMBL" id="MBX43778.1"/>
    </source>
</evidence>
<reference evidence="1" key="1">
    <citation type="submission" date="2018-02" db="EMBL/GenBank/DDBJ databases">
        <title>Rhizophora mucronata_Transcriptome.</title>
        <authorList>
            <person name="Meera S.P."/>
            <person name="Sreeshan A."/>
            <person name="Augustine A."/>
        </authorList>
    </citation>
    <scope>NUCLEOTIDE SEQUENCE</scope>
    <source>
        <tissue evidence="1">Leaf</tissue>
    </source>
</reference>
<protein>
    <submittedName>
        <fullName evidence="1">Uncharacterized protein</fullName>
    </submittedName>
</protein>
<dbReference type="EMBL" id="GGEC01063294">
    <property type="protein sequence ID" value="MBX43778.1"/>
    <property type="molecule type" value="Transcribed_RNA"/>
</dbReference>
<proteinExistence type="predicted"/>
<sequence>MFIPSYSFFATFLAYCQQGVTIYINTRDLKPDGQEIVPSPVNPLKVWLMLYAFWWNVNVTHLQ</sequence>
<accession>A0A2P2NMN0</accession>